<gene>
    <name evidence="1" type="ORF">GCM10010449_46200</name>
</gene>
<proteinExistence type="predicted"/>
<organism evidence="1 2">
    <name type="scientific">Streptomyces rectiviolaceus</name>
    <dbReference type="NCBI Taxonomy" id="332591"/>
    <lineage>
        <taxon>Bacteria</taxon>
        <taxon>Bacillati</taxon>
        <taxon>Actinomycetota</taxon>
        <taxon>Actinomycetes</taxon>
        <taxon>Kitasatosporales</taxon>
        <taxon>Streptomycetaceae</taxon>
        <taxon>Streptomyces</taxon>
    </lineage>
</organism>
<name>A0ABP6MP50_9ACTN</name>
<protein>
    <submittedName>
        <fullName evidence="1">Uncharacterized protein</fullName>
    </submittedName>
</protein>
<evidence type="ECO:0000313" key="2">
    <source>
        <dbReference type="Proteomes" id="UP001501637"/>
    </source>
</evidence>
<reference evidence="2" key="1">
    <citation type="journal article" date="2019" name="Int. J. Syst. Evol. Microbiol.">
        <title>The Global Catalogue of Microorganisms (GCM) 10K type strain sequencing project: providing services to taxonomists for standard genome sequencing and annotation.</title>
        <authorList>
            <consortium name="The Broad Institute Genomics Platform"/>
            <consortium name="The Broad Institute Genome Sequencing Center for Infectious Disease"/>
            <person name="Wu L."/>
            <person name="Ma J."/>
        </authorList>
    </citation>
    <scope>NUCLEOTIDE SEQUENCE [LARGE SCALE GENOMIC DNA]</scope>
    <source>
        <strain evidence="2">JCM 9092</strain>
    </source>
</reference>
<keyword evidence="2" id="KW-1185">Reference proteome</keyword>
<comment type="caution">
    <text evidence="1">The sequence shown here is derived from an EMBL/GenBank/DDBJ whole genome shotgun (WGS) entry which is preliminary data.</text>
</comment>
<evidence type="ECO:0000313" key="1">
    <source>
        <dbReference type="EMBL" id="GAA3118892.1"/>
    </source>
</evidence>
<accession>A0ABP6MP50</accession>
<sequence>MTVRGWGARLLQGEVRVSSNGYRPGLSGVVVVTGPAVCQRLLLGGGFIKRLPTGGSSGVAARAGRV</sequence>
<dbReference type="Proteomes" id="UP001501637">
    <property type="component" value="Unassembled WGS sequence"/>
</dbReference>
<dbReference type="EMBL" id="BAAAUG010000084">
    <property type="protein sequence ID" value="GAA3118892.1"/>
    <property type="molecule type" value="Genomic_DNA"/>
</dbReference>